<dbReference type="Proteomes" id="UP000321617">
    <property type="component" value="Unassembled WGS sequence"/>
</dbReference>
<dbReference type="RefSeq" id="WP_147141839.1">
    <property type="nucleotide sequence ID" value="NZ_BAABIJ010000003.1"/>
</dbReference>
<evidence type="ECO:0000313" key="3">
    <source>
        <dbReference type="EMBL" id="TWJ10800.1"/>
    </source>
</evidence>
<gene>
    <name evidence="3" type="ORF">LX16_4224</name>
</gene>
<proteinExistence type="predicted"/>
<feature type="region of interest" description="Disordered" evidence="1">
    <location>
        <begin position="145"/>
        <end position="168"/>
    </location>
</feature>
<evidence type="ECO:0000256" key="2">
    <source>
        <dbReference type="SAM" id="Phobius"/>
    </source>
</evidence>
<feature type="compositionally biased region" description="Basic and acidic residues" evidence="1">
    <location>
        <begin position="145"/>
        <end position="162"/>
    </location>
</feature>
<reference evidence="3 4" key="1">
    <citation type="journal article" date="2013" name="Stand. Genomic Sci.">
        <title>Genomic Encyclopedia of Type Strains, Phase I: The one thousand microbial genomes (KMG-I) project.</title>
        <authorList>
            <person name="Kyrpides N.C."/>
            <person name="Woyke T."/>
            <person name="Eisen J.A."/>
            <person name="Garrity G."/>
            <person name="Lilburn T.G."/>
            <person name="Beck B.J."/>
            <person name="Whitman W.B."/>
            <person name="Hugenholtz P."/>
            <person name="Klenk H.P."/>
        </authorList>
    </citation>
    <scope>NUCLEOTIDE SEQUENCE [LARGE SCALE GENOMIC DNA]</scope>
    <source>
        <strain evidence="3 4">DSM 45044</strain>
    </source>
</reference>
<dbReference type="EMBL" id="VLLL01000007">
    <property type="protein sequence ID" value="TWJ10800.1"/>
    <property type="molecule type" value="Genomic_DNA"/>
</dbReference>
<comment type="caution">
    <text evidence="3">The sequence shown here is derived from an EMBL/GenBank/DDBJ whole genome shotgun (WGS) entry which is preliminary data.</text>
</comment>
<keyword evidence="2" id="KW-0472">Membrane</keyword>
<keyword evidence="2" id="KW-0812">Transmembrane</keyword>
<protein>
    <submittedName>
        <fullName evidence="3">Uncharacterized protein</fullName>
    </submittedName>
</protein>
<feature type="transmembrane region" description="Helical" evidence="2">
    <location>
        <begin position="171"/>
        <end position="190"/>
    </location>
</feature>
<organism evidence="3 4">
    <name type="scientific">Stackebrandtia albiflava</name>
    <dbReference type="NCBI Taxonomy" id="406432"/>
    <lineage>
        <taxon>Bacteria</taxon>
        <taxon>Bacillati</taxon>
        <taxon>Actinomycetota</taxon>
        <taxon>Actinomycetes</taxon>
        <taxon>Glycomycetales</taxon>
        <taxon>Glycomycetaceae</taxon>
        <taxon>Stackebrandtia</taxon>
    </lineage>
</organism>
<dbReference type="AlphaFoldDB" id="A0A562UYT8"/>
<evidence type="ECO:0000256" key="1">
    <source>
        <dbReference type="SAM" id="MobiDB-lite"/>
    </source>
</evidence>
<name>A0A562UYT8_9ACTN</name>
<sequence>MILGLLFASAAGALGGVLLTNLVTGAPGGHVEWFWTTGLILLTCLTAALWLSAGSLTPPPHRLRAGLARGRGAVARVVTAAPGTEEEEIAVVVAPDDGPPYRSTVSLRAFEEPPETGDVIVVVRDRPDRPRAWWLREPDAAWRAKAEAARDAAPHDAPEWTPRRRPRTGQVLGQGIVAVLAAAGLMSLHAEEIGWGLRSIAAGEDLNDMTSGPRQAEAVAAIAEAAGTTSFTGLHLYQDGRVLATVVVPGETVEREWQWDRGRAFERDVPGSPVTAAPGAAFEVTDVDWHGIAALRLTAIDLLGLDDPDETWLAVERHHMPSDSGASPILVRFTFDRTERIEFTVGGEVFE</sequence>
<accession>A0A562UYT8</accession>
<feature type="transmembrane region" description="Helical" evidence="2">
    <location>
        <begin position="35"/>
        <end position="54"/>
    </location>
</feature>
<keyword evidence="2" id="KW-1133">Transmembrane helix</keyword>
<keyword evidence="4" id="KW-1185">Reference proteome</keyword>
<evidence type="ECO:0000313" key="4">
    <source>
        <dbReference type="Proteomes" id="UP000321617"/>
    </source>
</evidence>